<protein>
    <submittedName>
        <fullName evidence="2">Uncharacterized protein</fullName>
    </submittedName>
</protein>
<comment type="caution">
    <text evidence="2">The sequence shown here is derived from an EMBL/GenBank/DDBJ whole genome shotgun (WGS) entry which is preliminary data.</text>
</comment>
<evidence type="ECO:0000256" key="1">
    <source>
        <dbReference type="SAM" id="MobiDB-lite"/>
    </source>
</evidence>
<dbReference type="EMBL" id="VSSQ01105835">
    <property type="protein sequence ID" value="MPN45729.1"/>
    <property type="molecule type" value="Genomic_DNA"/>
</dbReference>
<gene>
    <name evidence="2" type="ORF">SDC9_193299</name>
</gene>
<proteinExistence type="predicted"/>
<dbReference type="AlphaFoldDB" id="A0A645I5Q1"/>
<feature type="region of interest" description="Disordered" evidence="1">
    <location>
        <begin position="1"/>
        <end position="46"/>
    </location>
</feature>
<feature type="compositionally biased region" description="Basic and acidic residues" evidence="1">
    <location>
        <begin position="30"/>
        <end position="46"/>
    </location>
</feature>
<sequence>MDKKASSKKKSRNKSKEKYQLEAQKVNMEAGKELSPETLKRKDGIR</sequence>
<accession>A0A645I5Q1</accession>
<reference evidence="2" key="1">
    <citation type="submission" date="2019-08" db="EMBL/GenBank/DDBJ databases">
        <authorList>
            <person name="Kucharzyk K."/>
            <person name="Murdoch R.W."/>
            <person name="Higgins S."/>
            <person name="Loffler F."/>
        </authorList>
    </citation>
    <scope>NUCLEOTIDE SEQUENCE</scope>
</reference>
<name>A0A645I5Q1_9ZZZZ</name>
<evidence type="ECO:0000313" key="2">
    <source>
        <dbReference type="EMBL" id="MPN45729.1"/>
    </source>
</evidence>
<feature type="compositionally biased region" description="Basic residues" evidence="1">
    <location>
        <begin position="1"/>
        <end position="13"/>
    </location>
</feature>
<organism evidence="2">
    <name type="scientific">bioreactor metagenome</name>
    <dbReference type="NCBI Taxonomy" id="1076179"/>
    <lineage>
        <taxon>unclassified sequences</taxon>
        <taxon>metagenomes</taxon>
        <taxon>ecological metagenomes</taxon>
    </lineage>
</organism>